<feature type="non-terminal residue" evidence="1">
    <location>
        <position position="1"/>
    </location>
</feature>
<gene>
    <name evidence="1" type="ORF">PXEA_LOCUS22771</name>
</gene>
<organism evidence="1 2">
    <name type="scientific">Protopolystoma xenopodis</name>
    <dbReference type="NCBI Taxonomy" id="117903"/>
    <lineage>
        <taxon>Eukaryota</taxon>
        <taxon>Metazoa</taxon>
        <taxon>Spiralia</taxon>
        <taxon>Lophotrochozoa</taxon>
        <taxon>Platyhelminthes</taxon>
        <taxon>Monogenea</taxon>
        <taxon>Polyopisthocotylea</taxon>
        <taxon>Polystomatidea</taxon>
        <taxon>Polystomatidae</taxon>
        <taxon>Protopolystoma</taxon>
    </lineage>
</organism>
<evidence type="ECO:0000313" key="1">
    <source>
        <dbReference type="EMBL" id="VEL29331.1"/>
    </source>
</evidence>
<sequence>ANVYFFASPPHVASVNKSRGIYHDSVNWPRHGVIDVKASFLIATSARPLVERATGEYDSSALLVLISQSNFAIASSPPLDLSNRALFNQSGSGIQIASVRHDCPL</sequence>
<accession>A0A448X6I2</accession>
<comment type="caution">
    <text evidence="1">The sequence shown here is derived from an EMBL/GenBank/DDBJ whole genome shotgun (WGS) entry which is preliminary data.</text>
</comment>
<proteinExistence type="predicted"/>
<name>A0A448X6I2_9PLAT</name>
<dbReference type="Proteomes" id="UP000784294">
    <property type="component" value="Unassembled WGS sequence"/>
</dbReference>
<protein>
    <submittedName>
        <fullName evidence="1">Uncharacterized protein</fullName>
    </submittedName>
</protein>
<dbReference type="EMBL" id="CAAALY010102147">
    <property type="protein sequence ID" value="VEL29331.1"/>
    <property type="molecule type" value="Genomic_DNA"/>
</dbReference>
<reference evidence="1" key="1">
    <citation type="submission" date="2018-11" db="EMBL/GenBank/DDBJ databases">
        <authorList>
            <consortium name="Pathogen Informatics"/>
        </authorList>
    </citation>
    <scope>NUCLEOTIDE SEQUENCE</scope>
</reference>
<evidence type="ECO:0000313" key="2">
    <source>
        <dbReference type="Proteomes" id="UP000784294"/>
    </source>
</evidence>
<dbReference type="AlphaFoldDB" id="A0A448X6I2"/>
<keyword evidence="2" id="KW-1185">Reference proteome</keyword>